<reference evidence="1 2" key="1">
    <citation type="journal article" date="2022" name="Nat. Ecol. Evol.">
        <title>A masculinizing supergene underlies an exaggerated male reproductive morph in a spider.</title>
        <authorList>
            <person name="Hendrickx F."/>
            <person name="De Corte Z."/>
            <person name="Sonet G."/>
            <person name="Van Belleghem S.M."/>
            <person name="Kostlbacher S."/>
            <person name="Vangestel C."/>
        </authorList>
    </citation>
    <scope>NUCLEOTIDE SEQUENCE [LARGE SCALE GENOMIC DNA]</scope>
    <source>
        <strain evidence="1">W744_W776</strain>
    </source>
</reference>
<comment type="caution">
    <text evidence="1">The sequence shown here is derived from an EMBL/GenBank/DDBJ whole genome shotgun (WGS) entry which is preliminary data.</text>
</comment>
<dbReference type="Proteomes" id="UP000827092">
    <property type="component" value="Unassembled WGS sequence"/>
</dbReference>
<name>A0AAV6U0V3_9ARAC</name>
<sequence length="71" mass="8178">MYSSSLRLPITVNELVDLVRLRQRRRISNNCLLLFCARAYHCNGNSLYSSLYDIAALKFSGWILAAEVQLR</sequence>
<organism evidence="1 2">
    <name type="scientific">Oedothorax gibbosus</name>
    <dbReference type="NCBI Taxonomy" id="931172"/>
    <lineage>
        <taxon>Eukaryota</taxon>
        <taxon>Metazoa</taxon>
        <taxon>Ecdysozoa</taxon>
        <taxon>Arthropoda</taxon>
        <taxon>Chelicerata</taxon>
        <taxon>Arachnida</taxon>
        <taxon>Araneae</taxon>
        <taxon>Araneomorphae</taxon>
        <taxon>Entelegynae</taxon>
        <taxon>Araneoidea</taxon>
        <taxon>Linyphiidae</taxon>
        <taxon>Erigoninae</taxon>
        <taxon>Oedothorax</taxon>
    </lineage>
</organism>
<keyword evidence="2" id="KW-1185">Reference proteome</keyword>
<evidence type="ECO:0000313" key="1">
    <source>
        <dbReference type="EMBL" id="KAG8177256.1"/>
    </source>
</evidence>
<protein>
    <submittedName>
        <fullName evidence="1">Uncharacterized protein</fullName>
    </submittedName>
</protein>
<proteinExistence type="predicted"/>
<dbReference type="EMBL" id="JAFNEN010000795">
    <property type="protein sequence ID" value="KAG8177256.1"/>
    <property type="molecule type" value="Genomic_DNA"/>
</dbReference>
<accession>A0AAV6U0V3</accession>
<gene>
    <name evidence="1" type="ORF">JTE90_028211</name>
</gene>
<evidence type="ECO:0000313" key="2">
    <source>
        <dbReference type="Proteomes" id="UP000827092"/>
    </source>
</evidence>
<dbReference type="AlphaFoldDB" id="A0AAV6U0V3"/>